<evidence type="ECO:0000313" key="8">
    <source>
        <dbReference type="EMBL" id="KAL2063794.1"/>
    </source>
</evidence>
<organism evidence="8 9">
    <name type="scientific">Oculimacula yallundae</name>
    <dbReference type="NCBI Taxonomy" id="86028"/>
    <lineage>
        <taxon>Eukaryota</taxon>
        <taxon>Fungi</taxon>
        <taxon>Dikarya</taxon>
        <taxon>Ascomycota</taxon>
        <taxon>Pezizomycotina</taxon>
        <taxon>Leotiomycetes</taxon>
        <taxon>Helotiales</taxon>
        <taxon>Ploettnerulaceae</taxon>
        <taxon>Oculimacula</taxon>
    </lineage>
</organism>
<keyword evidence="4" id="KW-0274">FAD</keyword>
<dbReference type="SUPFAM" id="SSF54373">
    <property type="entry name" value="FAD-linked reductases, C-terminal domain"/>
    <property type="match status" value="1"/>
</dbReference>
<dbReference type="Proteomes" id="UP001595075">
    <property type="component" value="Unassembled WGS sequence"/>
</dbReference>
<dbReference type="PROSITE" id="PS00677">
    <property type="entry name" value="DAO"/>
    <property type="match status" value="1"/>
</dbReference>
<evidence type="ECO:0000256" key="5">
    <source>
        <dbReference type="ARBA" id="ARBA00023002"/>
    </source>
</evidence>
<evidence type="ECO:0000256" key="4">
    <source>
        <dbReference type="ARBA" id="ARBA00022827"/>
    </source>
</evidence>
<proteinExistence type="inferred from homology"/>
<evidence type="ECO:0000256" key="3">
    <source>
        <dbReference type="ARBA" id="ARBA00022630"/>
    </source>
</evidence>
<keyword evidence="9" id="KW-1185">Reference proteome</keyword>
<dbReference type="Pfam" id="PF01266">
    <property type="entry name" value="DAO"/>
    <property type="match status" value="1"/>
</dbReference>
<keyword evidence="3" id="KW-0285">Flavoprotein</keyword>
<keyword evidence="5" id="KW-0560">Oxidoreductase</keyword>
<dbReference type="Gene3D" id="3.30.9.10">
    <property type="entry name" value="D-Amino Acid Oxidase, subunit A, domain 2"/>
    <property type="match status" value="1"/>
</dbReference>
<dbReference type="InterPro" id="IPR006076">
    <property type="entry name" value="FAD-dep_OxRdtase"/>
</dbReference>
<evidence type="ECO:0000256" key="2">
    <source>
        <dbReference type="ARBA" id="ARBA00006730"/>
    </source>
</evidence>
<feature type="signal peptide" evidence="6">
    <location>
        <begin position="1"/>
        <end position="20"/>
    </location>
</feature>
<protein>
    <recommendedName>
        <fullName evidence="7">FAD dependent oxidoreductase domain-containing protein</fullName>
    </recommendedName>
</protein>
<comment type="caution">
    <text evidence="8">The sequence shown here is derived from an EMBL/GenBank/DDBJ whole genome shotgun (WGS) entry which is preliminary data.</text>
</comment>
<comment type="cofactor">
    <cofactor evidence="1">
        <name>FAD</name>
        <dbReference type="ChEBI" id="CHEBI:57692"/>
    </cofactor>
</comment>
<name>A0ABR4C1M3_9HELO</name>
<dbReference type="Gene3D" id="3.40.50.720">
    <property type="entry name" value="NAD(P)-binding Rossmann-like Domain"/>
    <property type="match status" value="2"/>
</dbReference>
<evidence type="ECO:0000256" key="1">
    <source>
        <dbReference type="ARBA" id="ARBA00001974"/>
    </source>
</evidence>
<evidence type="ECO:0000259" key="7">
    <source>
        <dbReference type="Pfam" id="PF01266"/>
    </source>
</evidence>
<dbReference type="SUPFAM" id="SSF51971">
    <property type="entry name" value="Nucleotide-binding domain"/>
    <property type="match status" value="1"/>
</dbReference>
<feature type="domain" description="FAD dependent oxidoreductase" evidence="7">
    <location>
        <begin position="278"/>
        <end position="532"/>
    </location>
</feature>
<evidence type="ECO:0000256" key="6">
    <source>
        <dbReference type="SAM" id="SignalP"/>
    </source>
</evidence>
<dbReference type="PANTHER" id="PTHR11530:SF16">
    <property type="entry name" value="D-AMINO ACID OXIDASE (AFU_ORTHOLOGUE AFUA_5G11290)"/>
    <property type="match status" value="1"/>
</dbReference>
<feature type="chain" id="PRO_5046618406" description="FAD dependent oxidoreductase domain-containing protein" evidence="6">
    <location>
        <begin position="21"/>
        <end position="546"/>
    </location>
</feature>
<dbReference type="InterPro" id="IPR023209">
    <property type="entry name" value="DAO"/>
</dbReference>
<keyword evidence="6" id="KW-0732">Signal</keyword>
<dbReference type="PANTHER" id="PTHR11530">
    <property type="entry name" value="D-AMINO ACID OXIDASE"/>
    <property type="match status" value="1"/>
</dbReference>
<accession>A0ABR4C1M3</accession>
<gene>
    <name evidence="8" type="ORF">VTL71DRAFT_5599</name>
</gene>
<evidence type="ECO:0000313" key="9">
    <source>
        <dbReference type="Proteomes" id="UP001595075"/>
    </source>
</evidence>
<comment type="similarity">
    <text evidence="2">Belongs to the DAMOX/DASOX family.</text>
</comment>
<sequence>MEKIIFSMLALTTLISTTTAVCSAPNVMVSVGAVKFPVPLYNDCKYGDPGSVIPAPPSPAPPTAKTASADYLKFVDKAGGPLDAASMKSLLAFFGQAVPLPILLEQTICTVTDKKNSNAIYSVADGDGKIEGQEELSPGKMVDVASYRCIIDLFKYVTVVHDSEFNSAICSIRHLASEFRHQHRTACLLVLAGVSGLTTALLLSRAEPTYEISVIAKHIPGDYDVEYCSPWAGADYMPTFGILVATVYTRLKDEEAGRVKFPADPWWKELFPDYKDVPTTSLGPGIARAATFTTVCINTAIYLPWLFSQCLAAGITFERHTITHISSAFSLATFISNSASEPPDLVINCTGLGSLALGGVEDKAMYPVRGQVALVRNSITGVGAVDAHGTISHAGFSLSGTDDGDDKSCYGMTRAAGGGTVLGGVSQVGSWDGNVDSELAERIWTGRRGFVRTDGTGVQWDVIRHGVGLRPAREGGIRVEKEYIELSTDATDIENGNVQGANRKRIKGWVVHNYGHAGEGYQTSVGCAEDAVALVESIFQDMELGT</sequence>
<dbReference type="InterPro" id="IPR006181">
    <property type="entry name" value="D-amino_acid_oxidase_CS"/>
</dbReference>
<reference evidence="8 9" key="1">
    <citation type="journal article" date="2024" name="Commun. Biol.">
        <title>Comparative genomic analysis of thermophilic fungi reveals convergent evolutionary adaptations and gene losses.</title>
        <authorList>
            <person name="Steindorff A.S."/>
            <person name="Aguilar-Pontes M.V."/>
            <person name="Robinson A.J."/>
            <person name="Andreopoulos B."/>
            <person name="LaButti K."/>
            <person name="Kuo A."/>
            <person name="Mondo S."/>
            <person name="Riley R."/>
            <person name="Otillar R."/>
            <person name="Haridas S."/>
            <person name="Lipzen A."/>
            <person name="Grimwood J."/>
            <person name="Schmutz J."/>
            <person name="Clum A."/>
            <person name="Reid I.D."/>
            <person name="Moisan M.C."/>
            <person name="Butler G."/>
            <person name="Nguyen T.T.M."/>
            <person name="Dewar K."/>
            <person name="Conant G."/>
            <person name="Drula E."/>
            <person name="Henrissat B."/>
            <person name="Hansel C."/>
            <person name="Singer S."/>
            <person name="Hutchinson M.I."/>
            <person name="de Vries R.P."/>
            <person name="Natvig D.O."/>
            <person name="Powell A.J."/>
            <person name="Tsang A."/>
            <person name="Grigoriev I.V."/>
        </authorList>
    </citation>
    <scope>NUCLEOTIDE SEQUENCE [LARGE SCALE GENOMIC DNA]</scope>
    <source>
        <strain evidence="8 9">CBS 494.80</strain>
    </source>
</reference>
<dbReference type="EMBL" id="JAZHXI010000015">
    <property type="protein sequence ID" value="KAL2063794.1"/>
    <property type="molecule type" value="Genomic_DNA"/>
</dbReference>